<dbReference type="AlphaFoldDB" id="A0A4Q7DVB2"/>
<sequence>MKTSKMCAIFSNQHEYSRLKPLTDERALSTLYFAGKYRLMDFALSSIVNADINHVYTLISQEKVRSYLDHLGGGKEWGLDTIGSYEYLDFYQNLMRRRSRGENYFDDLIFFIKTCKMPYTVFIGNKMAANFDLKAILHFHQSNDNRITPVFKRVEKDNLAPDDHTFVLSDNNVVTEQREAIELTSEGPFNLSANLYVMNTDWLIHELEKAQKSGASYDVSERLAALAVKEKANAYEYTGYLRNIHDIPSYYQANLDMLEKDKRDSLLYGNQKIITRIRNEVGTYYDKESDVKNTLISTGCTVKGEIKNSIVSRRVNFAKDSVAKNAVIMANCKIKSGADVEYAILDKNVVIEKGVTVKGKPDSPVVIKKGSVISKDFVLD</sequence>
<dbReference type="GO" id="GO:0008878">
    <property type="term" value="F:glucose-1-phosphate adenylyltransferase activity"/>
    <property type="evidence" value="ECO:0007669"/>
    <property type="project" value="InterPro"/>
</dbReference>
<dbReference type="InterPro" id="IPR011832">
    <property type="entry name" value="GlgDAde_trans"/>
</dbReference>
<keyword evidence="2" id="KW-0320">Glycogen biosynthesis</keyword>
<gene>
    <name evidence="5" type="ORF">LDELB18P1_1349</name>
</gene>
<evidence type="ECO:0000313" key="5">
    <source>
        <dbReference type="EMBL" id="RZM16082.1"/>
    </source>
</evidence>
<dbReference type="PANTHER" id="PTHR43523">
    <property type="entry name" value="GLUCOSE-1-PHOSPHATE ADENYLYLTRANSFERASE-RELATED"/>
    <property type="match status" value="1"/>
</dbReference>
<dbReference type="Pfam" id="PF24894">
    <property type="entry name" value="Hexapep_GlmU"/>
    <property type="match status" value="1"/>
</dbReference>
<dbReference type="InterPro" id="IPR056818">
    <property type="entry name" value="GlmU/GlgC-like_hexapep"/>
</dbReference>
<dbReference type="GO" id="GO:0005978">
    <property type="term" value="P:glycogen biosynthetic process"/>
    <property type="evidence" value="ECO:0007669"/>
    <property type="project" value="UniProtKB-KW"/>
</dbReference>
<dbReference type="NCBIfam" id="TIGR02092">
    <property type="entry name" value="glgD"/>
    <property type="match status" value="1"/>
</dbReference>
<dbReference type="InterPro" id="IPR005835">
    <property type="entry name" value="NTP_transferase_dom"/>
</dbReference>
<protein>
    <submittedName>
        <fullName evidence="5">Glucose-1-phosphate adenylyltransferase GlgD subunit</fullName>
    </submittedName>
</protein>
<dbReference type="SUPFAM" id="SSF53448">
    <property type="entry name" value="Nucleotide-diphospho-sugar transferases"/>
    <property type="match status" value="1"/>
</dbReference>
<dbReference type="Gene3D" id="2.160.10.10">
    <property type="entry name" value="Hexapeptide repeat proteins"/>
    <property type="match status" value="1"/>
</dbReference>
<keyword evidence="5" id="KW-0808">Transferase</keyword>
<evidence type="ECO:0000256" key="1">
    <source>
        <dbReference type="ARBA" id="ARBA00010443"/>
    </source>
</evidence>
<keyword evidence="5" id="KW-0548">Nucleotidyltransferase</keyword>
<dbReference type="Proteomes" id="UP000292818">
    <property type="component" value="Unassembled WGS sequence"/>
</dbReference>
<comment type="similarity">
    <text evidence="1">Belongs to the bacterial/plant glucose-1-phosphate adenylyltransferase family.</text>
</comment>
<organism evidence="5 6">
    <name type="scientific">Lactobacillus delbrueckii</name>
    <dbReference type="NCBI Taxonomy" id="1584"/>
    <lineage>
        <taxon>Bacteria</taxon>
        <taxon>Bacillati</taxon>
        <taxon>Bacillota</taxon>
        <taxon>Bacilli</taxon>
        <taxon>Lactobacillales</taxon>
        <taxon>Lactobacillaceae</taxon>
        <taxon>Lactobacillus</taxon>
    </lineage>
</organism>
<dbReference type="SUPFAM" id="SSF51161">
    <property type="entry name" value="Trimeric LpxA-like enzymes"/>
    <property type="match status" value="1"/>
</dbReference>
<dbReference type="EMBL" id="SETJ01000057">
    <property type="protein sequence ID" value="RZM16082.1"/>
    <property type="molecule type" value="Genomic_DNA"/>
</dbReference>
<dbReference type="Pfam" id="PF00483">
    <property type="entry name" value="NTP_transferase"/>
    <property type="match status" value="1"/>
</dbReference>
<evidence type="ECO:0000259" key="4">
    <source>
        <dbReference type="Pfam" id="PF24894"/>
    </source>
</evidence>
<dbReference type="CDD" id="cd04651">
    <property type="entry name" value="LbH_G1P_AT_C"/>
    <property type="match status" value="1"/>
</dbReference>
<dbReference type="InterPro" id="IPR029044">
    <property type="entry name" value="Nucleotide-diphossugar_trans"/>
</dbReference>
<feature type="domain" description="Nucleotidyl transferase" evidence="3">
    <location>
        <begin position="17"/>
        <end position="236"/>
    </location>
</feature>
<dbReference type="Gene3D" id="3.90.550.10">
    <property type="entry name" value="Spore Coat Polysaccharide Biosynthesis Protein SpsA, Chain A"/>
    <property type="match status" value="1"/>
</dbReference>
<evidence type="ECO:0000259" key="3">
    <source>
        <dbReference type="Pfam" id="PF00483"/>
    </source>
</evidence>
<evidence type="ECO:0000256" key="2">
    <source>
        <dbReference type="ARBA" id="ARBA00023056"/>
    </source>
</evidence>
<reference evidence="5 6" key="1">
    <citation type="submission" date="2019-01" db="EMBL/GenBank/DDBJ databases">
        <title>Colonization of the human gut by bovine bacteria present in Parmesan cheese.</title>
        <authorList>
            <person name="Lugli G.A."/>
            <person name="Milani C."/>
        </authorList>
    </citation>
    <scope>NUCLEOTIDE SEQUENCE [LARGE SCALE GENOMIC DNA]</scope>
    <source>
        <strain evidence="5 6">LDELB18P1</strain>
    </source>
</reference>
<proteinExistence type="inferred from homology"/>
<dbReference type="RefSeq" id="WP_207217032.1">
    <property type="nucleotide sequence ID" value="NZ_SETJ01000057.1"/>
</dbReference>
<comment type="caution">
    <text evidence="5">The sequence shown here is derived from an EMBL/GenBank/DDBJ whole genome shotgun (WGS) entry which is preliminary data.</text>
</comment>
<dbReference type="PANTHER" id="PTHR43523:SF6">
    <property type="entry name" value="GLYCOGEN BIOSYNTHESIS PROTEIN GLGD"/>
    <property type="match status" value="1"/>
</dbReference>
<dbReference type="InterPro" id="IPR011004">
    <property type="entry name" value="Trimer_LpxA-like_sf"/>
</dbReference>
<accession>A0A4Q7DVB2</accession>
<name>A0A4Q7DVB2_9LACO</name>
<feature type="domain" description="Glucose-1-phosphate adenylyltransferase/Bifunctional protein GlmU-like C-terminal hexapeptide" evidence="4">
    <location>
        <begin position="286"/>
        <end position="357"/>
    </location>
</feature>
<dbReference type="InterPro" id="IPR011831">
    <property type="entry name" value="ADP-Glc_PPase"/>
</dbReference>
<evidence type="ECO:0000313" key="6">
    <source>
        <dbReference type="Proteomes" id="UP000292818"/>
    </source>
</evidence>